<dbReference type="PANTHER" id="PTHR30246">
    <property type="entry name" value="2-KETO-3-DEOXY-6-PHOSPHOGLUCONATE ALDOLASE"/>
    <property type="match status" value="1"/>
</dbReference>
<proteinExistence type="inferred from homology"/>
<evidence type="ECO:0000256" key="1">
    <source>
        <dbReference type="ARBA" id="ARBA00004761"/>
    </source>
</evidence>
<sequence>MTIPLTPAVLQAWLARSPFVAILRGITPDEAVPVGEALWSAGWRIIEVPLNSPDAFDSIARLQQRFGDSILLGAGTVRRAEEVAELARLGARLMVCPHTDPALIAEAKRAGLLALPGVATPSECLEALAAGADALKLFPADALGPVMLGALRAVLPADVAVLPVGGIHSDNLAPWRKAGANGFGIGGTLYKPGHTPEQVAQTARAFNAAWDQP</sequence>
<dbReference type="InterPro" id="IPR031338">
    <property type="entry name" value="KDPG/KHG_AS_2"/>
</dbReference>
<keyword evidence="5" id="KW-0119">Carbohydrate metabolism</keyword>
<keyword evidence="4" id="KW-0456">Lyase</keyword>
<name>A0ABY3XCJ3_9GAMM</name>
<evidence type="ECO:0000256" key="5">
    <source>
        <dbReference type="ARBA" id="ARBA00023277"/>
    </source>
</evidence>
<dbReference type="SUPFAM" id="SSF51569">
    <property type="entry name" value="Aldolase"/>
    <property type="match status" value="1"/>
</dbReference>
<comment type="pathway">
    <text evidence="1">Carbohydrate acid metabolism.</text>
</comment>
<dbReference type="PANTHER" id="PTHR30246:SF1">
    <property type="entry name" value="2-DEHYDRO-3-DEOXY-6-PHOSPHOGALACTONATE ALDOLASE-RELATED"/>
    <property type="match status" value="1"/>
</dbReference>
<evidence type="ECO:0000256" key="4">
    <source>
        <dbReference type="ARBA" id="ARBA00023239"/>
    </source>
</evidence>
<comment type="subunit">
    <text evidence="3">Homotrimer.</text>
</comment>
<dbReference type="PROSITE" id="PS00160">
    <property type="entry name" value="ALDOLASE_KDPG_KHG_2"/>
    <property type="match status" value="1"/>
</dbReference>
<gene>
    <name evidence="6" type="ORF">MOV92_21200</name>
</gene>
<reference evidence="6 7" key="1">
    <citation type="submission" date="2022-03" db="EMBL/GenBank/DDBJ databases">
        <title>Complete genome sequence of Lysobacter capsici VKM B-2533 and Lysobacter gummosus 10.1.1, promising sources of lytic agents.</title>
        <authorList>
            <person name="Tarlachkov S.V."/>
            <person name="Kudryakova I.V."/>
            <person name="Afoshin A.S."/>
            <person name="Leontyevskaya E.A."/>
            <person name="Leontyevskaya N.V."/>
        </authorList>
    </citation>
    <scope>NUCLEOTIDE SEQUENCE [LARGE SCALE GENOMIC DNA]</scope>
    <source>
        <strain evidence="6 7">10.1.1</strain>
    </source>
</reference>
<dbReference type="EMBL" id="CP093547">
    <property type="protein sequence ID" value="UNP28957.1"/>
    <property type="molecule type" value="Genomic_DNA"/>
</dbReference>
<evidence type="ECO:0000256" key="2">
    <source>
        <dbReference type="ARBA" id="ARBA00006906"/>
    </source>
</evidence>
<accession>A0ABY3XCJ3</accession>
<organism evidence="6 7">
    <name type="scientific">Lysobacter gummosus</name>
    <dbReference type="NCBI Taxonomy" id="262324"/>
    <lineage>
        <taxon>Bacteria</taxon>
        <taxon>Pseudomonadati</taxon>
        <taxon>Pseudomonadota</taxon>
        <taxon>Gammaproteobacteria</taxon>
        <taxon>Lysobacterales</taxon>
        <taxon>Lysobacteraceae</taxon>
        <taxon>Lysobacter</taxon>
    </lineage>
</organism>
<keyword evidence="7" id="KW-1185">Reference proteome</keyword>
<dbReference type="RefSeq" id="WP_057944488.1">
    <property type="nucleotide sequence ID" value="NZ_CP011131.1"/>
</dbReference>
<dbReference type="Gene3D" id="3.20.20.70">
    <property type="entry name" value="Aldolase class I"/>
    <property type="match status" value="1"/>
</dbReference>
<dbReference type="Pfam" id="PF01081">
    <property type="entry name" value="Aldolase"/>
    <property type="match status" value="1"/>
</dbReference>
<protein>
    <submittedName>
        <fullName evidence="6">2-dehydro-3-deoxy-6-phosphogalactonate aldolase</fullName>
    </submittedName>
</protein>
<comment type="similarity">
    <text evidence="2">Belongs to the KHG/KDPG aldolase family.</text>
</comment>
<evidence type="ECO:0000313" key="7">
    <source>
        <dbReference type="Proteomes" id="UP000829194"/>
    </source>
</evidence>
<dbReference type="InterPro" id="IPR000887">
    <property type="entry name" value="Aldlse_KDPG_KHG"/>
</dbReference>
<dbReference type="Proteomes" id="UP000829194">
    <property type="component" value="Chromosome"/>
</dbReference>
<evidence type="ECO:0000256" key="3">
    <source>
        <dbReference type="ARBA" id="ARBA00011233"/>
    </source>
</evidence>
<evidence type="ECO:0000313" key="6">
    <source>
        <dbReference type="EMBL" id="UNP28957.1"/>
    </source>
</evidence>
<dbReference type="InterPro" id="IPR013785">
    <property type="entry name" value="Aldolase_TIM"/>
</dbReference>
<dbReference type="NCBIfam" id="NF006600">
    <property type="entry name" value="PRK09140.1"/>
    <property type="match status" value="1"/>
</dbReference>
<dbReference type="CDD" id="cd00452">
    <property type="entry name" value="KDPG_aldolase"/>
    <property type="match status" value="1"/>
</dbReference>